<dbReference type="Proteomes" id="UP000618382">
    <property type="component" value="Unassembled WGS sequence"/>
</dbReference>
<reference evidence="1 4" key="2">
    <citation type="submission" date="2021-01" db="EMBL/GenBank/DDBJ databases">
        <title>Whole genome shotgun sequence of Cellulomonas oligotrophica NBRC 109435.</title>
        <authorList>
            <person name="Komaki H."/>
            <person name="Tamura T."/>
        </authorList>
    </citation>
    <scope>NUCLEOTIDE SEQUENCE [LARGE SCALE GENOMIC DNA]</scope>
    <source>
        <strain evidence="1 4">NBRC 109435</strain>
    </source>
</reference>
<dbReference type="Proteomes" id="UP000577956">
    <property type="component" value="Unassembled WGS sequence"/>
</dbReference>
<evidence type="ECO:0000313" key="4">
    <source>
        <dbReference type="Proteomes" id="UP000618382"/>
    </source>
</evidence>
<organism evidence="2 3">
    <name type="scientific">Cellulomonas oligotrophica</name>
    <dbReference type="NCBI Taxonomy" id="931536"/>
    <lineage>
        <taxon>Bacteria</taxon>
        <taxon>Bacillati</taxon>
        <taxon>Actinomycetota</taxon>
        <taxon>Actinomycetes</taxon>
        <taxon>Micrococcales</taxon>
        <taxon>Cellulomonadaceae</taxon>
        <taxon>Cellulomonas</taxon>
    </lineage>
</organism>
<dbReference type="EMBL" id="BONN01000004">
    <property type="protein sequence ID" value="GIG32738.1"/>
    <property type="molecule type" value="Genomic_DNA"/>
</dbReference>
<dbReference type="EMBL" id="JACCBK010000001">
    <property type="protein sequence ID" value="NYD86371.1"/>
    <property type="molecule type" value="Genomic_DNA"/>
</dbReference>
<keyword evidence="4" id="KW-1185">Reference proteome</keyword>
<gene>
    <name evidence="2" type="ORF">BKA21_001920</name>
    <name evidence="1" type="ORF">Col01nite_18970</name>
</gene>
<name>A0A7Y9FI39_9CELL</name>
<evidence type="ECO:0000313" key="1">
    <source>
        <dbReference type="EMBL" id="GIG32738.1"/>
    </source>
</evidence>
<proteinExistence type="predicted"/>
<evidence type="ECO:0000313" key="3">
    <source>
        <dbReference type="Proteomes" id="UP000577956"/>
    </source>
</evidence>
<protein>
    <submittedName>
        <fullName evidence="2">Uncharacterized protein</fullName>
    </submittedName>
</protein>
<reference evidence="2 3" key="1">
    <citation type="submission" date="2020-07" db="EMBL/GenBank/DDBJ databases">
        <title>Sequencing the genomes of 1000 actinobacteria strains.</title>
        <authorList>
            <person name="Klenk H.-P."/>
        </authorList>
    </citation>
    <scope>NUCLEOTIDE SEQUENCE [LARGE SCALE GENOMIC DNA]</scope>
    <source>
        <strain evidence="2 3">DSM 24482</strain>
    </source>
</reference>
<dbReference type="AlphaFoldDB" id="A0A7Y9FI39"/>
<comment type="caution">
    <text evidence="2">The sequence shown here is derived from an EMBL/GenBank/DDBJ whole genome shotgun (WGS) entry which is preliminary data.</text>
</comment>
<sequence>MPPLNPFGEPLRLIGYWSGGHGARDWPDVRDFVDDEMDEEERVHVGLYLRNGLVARAFMGYSPCRLCDRRANGNLELTDGVYVWPEGLPHYVMDHSVRLPRDFVAHVEAHDELTDDVRVDESWWRSVEPPSSSS</sequence>
<accession>A0A7Y9FI39</accession>
<evidence type="ECO:0000313" key="2">
    <source>
        <dbReference type="EMBL" id="NYD86371.1"/>
    </source>
</evidence>
<dbReference type="RefSeq" id="WP_140458009.1">
    <property type="nucleotide sequence ID" value="NZ_BAABFI010000001.1"/>
</dbReference>